<evidence type="ECO:0000256" key="7">
    <source>
        <dbReference type="SAM" id="MobiDB-lite"/>
    </source>
</evidence>
<dbReference type="GO" id="GO:0042796">
    <property type="term" value="P:snRNA transcription by RNA polymerase III"/>
    <property type="evidence" value="ECO:0007669"/>
    <property type="project" value="TreeGrafter"/>
</dbReference>
<sequence>MEIVEYQEEEDHQPSCALGGPIFVPNLIGPLTTIQEFKFSIIQGLHALEAELFMDSTTEFDDELSVDELKVLSEEELVDKAFKEACKDTELIKSSLQIPEDNSNEIQANGCQMPNNEIACLENSRNESNTTKSHESLNESHLRVHSGNSLENMDQQGSKKRKRKGRNFDKDDRFVELESVYMERVEELAKIKQKQDEDKAAARLHSFNVNTVEGTISVAEKVEKMRSLRFISSAMKVKSSSTHEYVPMNNPETVLSIEIYHNSKTQTKTQEFLVLGRHTLSEFRDKIYCMTDQLMRKAGQHDPSGYFLIEDVFCNDLRDPAAIDYSEPIFNWLKNHKEEALEKWECITISGDPQKKNKALFGSETIAALPQFKASEMHKTRFCDLRFRLGSGYLYCHQGDCRHIMVIRDMRLIHPDDVQNQAAYPIVTFQLQARWRKCSVCRTFRATKVTLDDKWAEDNPCYFCESCYFLLHYSEDGSLLYNEFEVYDYHLEV</sequence>
<comment type="subcellular location">
    <subcellularLocation>
        <location evidence="1">Nucleus</location>
    </subcellularLocation>
</comment>
<keyword evidence="9" id="KW-1185">Reference proteome</keyword>
<keyword evidence="6" id="KW-0539">Nucleus</keyword>
<organism evidence="8 9">
    <name type="scientific">Cinnamomum micranthum f. kanehirae</name>
    <dbReference type="NCBI Taxonomy" id="337451"/>
    <lineage>
        <taxon>Eukaryota</taxon>
        <taxon>Viridiplantae</taxon>
        <taxon>Streptophyta</taxon>
        <taxon>Embryophyta</taxon>
        <taxon>Tracheophyta</taxon>
        <taxon>Spermatophyta</taxon>
        <taxon>Magnoliopsida</taxon>
        <taxon>Magnoliidae</taxon>
        <taxon>Laurales</taxon>
        <taxon>Lauraceae</taxon>
        <taxon>Cinnamomum</taxon>
    </lineage>
</organism>
<protein>
    <submittedName>
        <fullName evidence="8">snRNA-activating protein complex</fullName>
    </submittedName>
</protein>
<dbReference type="Proteomes" id="UP000283530">
    <property type="component" value="Unassembled WGS sequence"/>
</dbReference>
<evidence type="ECO:0000256" key="5">
    <source>
        <dbReference type="ARBA" id="ARBA00023163"/>
    </source>
</evidence>
<dbReference type="EMBL" id="QPKB01000011">
    <property type="protein sequence ID" value="RWR95063.1"/>
    <property type="molecule type" value="Genomic_DNA"/>
</dbReference>
<evidence type="ECO:0000256" key="3">
    <source>
        <dbReference type="ARBA" id="ARBA00023015"/>
    </source>
</evidence>
<dbReference type="GO" id="GO:0001046">
    <property type="term" value="F:core promoter sequence-specific DNA binding"/>
    <property type="evidence" value="ECO:0007669"/>
    <property type="project" value="TreeGrafter"/>
</dbReference>
<comment type="similarity">
    <text evidence="2">Belongs to the SNAPC3/SRD2 family.</text>
</comment>
<dbReference type="AlphaFoldDB" id="A0A3S4PUQ5"/>
<keyword evidence="5" id="KW-0804">Transcription</keyword>
<evidence type="ECO:0000256" key="6">
    <source>
        <dbReference type="ARBA" id="ARBA00023242"/>
    </source>
</evidence>
<feature type="compositionally biased region" description="Basic and acidic residues" evidence="7">
    <location>
        <begin position="132"/>
        <end position="142"/>
    </location>
</feature>
<dbReference type="OrthoDB" id="46583at2759"/>
<dbReference type="GO" id="GO:0003681">
    <property type="term" value="F:bent DNA binding"/>
    <property type="evidence" value="ECO:0007669"/>
    <property type="project" value="TreeGrafter"/>
</dbReference>
<keyword evidence="4" id="KW-0238">DNA-binding</keyword>
<evidence type="ECO:0000313" key="9">
    <source>
        <dbReference type="Proteomes" id="UP000283530"/>
    </source>
</evidence>
<dbReference type="GO" id="GO:0042795">
    <property type="term" value="P:snRNA transcription by RNA polymerase II"/>
    <property type="evidence" value="ECO:0007669"/>
    <property type="project" value="TreeGrafter"/>
</dbReference>
<dbReference type="STRING" id="337451.A0A3S4PUQ5"/>
<feature type="region of interest" description="Disordered" evidence="7">
    <location>
        <begin position="125"/>
        <end position="167"/>
    </location>
</feature>
<evidence type="ECO:0000256" key="2">
    <source>
        <dbReference type="ARBA" id="ARBA00010410"/>
    </source>
</evidence>
<dbReference type="GO" id="GO:0005634">
    <property type="term" value="C:nucleus"/>
    <property type="evidence" value="ECO:0007669"/>
    <property type="project" value="UniProtKB-SubCell"/>
</dbReference>
<dbReference type="InterPro" id="IPR022042">
    <property type="entry name" value="snRNA-activating_su3"/>
</dbReference>
<dbReference type="PANTHER" id="PTHR13421:SF16">
    <property type="entry name" value="SNRNA-ACTIVATING PROTEIN COMPLEX SUBUNIT 3"/>
    <property type="match status" value="1"/>
</dbReference>
<comment type="caution">
    <text evidence="8">The sequence shown here is derived from an EMBL/GenBank/DDBJ whole genome shotgun (WGS) entry which is preliminary data.</text>
</comment>
<evidence type="ECO:0000256" key="4">
    <source>
        <dbReference type="ARBA" id="ARBA00023125"/>
    </source>
</evidence>
<dbReference type="Pfam" id="PF12251">
    <property type="entry name" value="SNAPC3"/>
    <property type="match status" value="1"/>
</dbReference>
<gene>
    <name evidence="8" type="ORF">CKAN_02438700</name>
</gene>
<evidence type="ECO:0000256" key="1">
    <source>
        <dbReference type="ARBA" id="ARBA00004123"/>
    </source>
</evidence>
<dbReference type="PANTHER" id="PTHR13421">
    <property type="entry name" value="SNRNA-ACTIVATING PROTEIN COMPLEX SUBUNIT 3"/>
    <property type="match status" value="1"/>
</dbReference>
<evidence type="ECO:0000313" key="8">
    <source>
        <dbReference type="EMBL" id="RWR95063.1"/>
    </source>
</evidence>
<keyword evidence="3" id="KW-0805">Transcription regulation</keyword>
<name>A0A3S4PUQ5_9MAGN</name>
<proteinExistence type="inferred from homology"/>
<dbReference type="GO" id="GO:0019185">
    <property type="term" value="C:snRNA-activating protein complex"/>
    <property type="evidence" value="ECO:0007669"/>
    <property type="project" value="TreeGrafter"/>
</dbReference>
<feature type="compositionally biased region" description="Polar residues" evidence="7">
    <location>
        <begin position="146"/>
        <end position="156"/>
    </location>
</feature>
<dbReference type="GO" id="GO:0001006">
    <property type="term" value="F:RNA polymerase III type 3 promoter sequence-specific DNA binding"/>
    <property type="evidence" value="ECO:0007669"/>
    <property type="project" value="TreeGrafter"/>
</dbReference>
<reference evidence="8 9" key="1">
    <citation type="journal article" date="2019" name="Nat. Plants">
        <title>Stout camphor tree genome fills gaps in understanding of flowering plant genome evolution.</title>
        <authorList>
            <person name="Chaw S.M."/>
            <person name="Liu Y.C."/>
            <person name="Wu Y.W."/>
            <person name="Wang H.Y."/>
            <person name="Lin C.I."/>
            <person name="Wu C.S."/>
            <person name="Ke H.M."/>
            <person name="Chang L.Y."/>
            <person name="Hsu C.Y."/>
            <person name="Yang H.T."/>
            <person name="Sudianto E."/>
            <person name="Hsu M.H."/>
            <person name="Wu K.P."/>
            <person name="Wang L.N."/>
            <person name="Leebens-Mack J.H."/>
            <person name="Tsai I.J."/>
        </authorList>
    </citation>
    <scope>NUCLEOTIDE SEQUENCE [LARGE SCALE GENOMIC DNA]</scope>
    <source>
        <strain evidence="9">cv. Chaw 1501</strain>
        <tissue evidence="8">Young leaves</tissue>
    </source>
</reference>
<dbReference type="GO" id="GO:0000978">
    <property type="term" value="F:RNA polymerase II cis-regulatory region sequence-specific DNA binding"/>
    <property type="evidence" value="ECO:0007669"/>
    <property type="project" value="TreeGrafter"/>
</dbReference>
<accession>A0A3S4PUQ5</accession>